<keyword evidence="2" id="KW-1133">Transmembrane helix</keyword>
<evidence type="ECO:0000313" key="4">
    <source>
        <dbReference type="Proteomes" id="UP000800038"/>
    </source>
</evidence>
<dbReference type="OrthoDB" id="4480814at2759"/>
<dbReference type="InterPro" id="IPR009571">
    <property type="entry name" value="SUR7/Rim9-like_fungi"/>
</dbReference>
<feature type="transmembrane region" description="Helical" evidence="2">
    <location>
        <begin position="7"/>
        <end position="29"/>
    </location>
</feature>
<dbReference type="Pfam" id="PF06687">
    <property type="entry name" value="SUR7"/>
    <property type="match status" value="1"/>
</dbReference>
<dbReference type="GO" id="GO:0005886">
    <property type="term" value="C:plasma membrane"/>
    <property type="evidence" value="ECO:0007669"/>
    <property type="project" value="InterPro"/>
</dbReference>
<dbReference type="EMBL" id="ML976088">
    <property type="protein sequence ID" value="KAF1939118.1"/>
    <property type="molecule type" value="Genomic_DNA"/>
</dbReference>
<feature type="region of interest" description="Disordered" evidence="1">
    <location>
        <begin position="293"/>
        <end position="327"/>
    </location>
</feature>
<dbReference type="AlphaFoldDB" id="A0A6A5SHP6"/>
<name>A0A6A5SHP6_9PLEO</name>
<keyword evidence="4" id="KW-1185">Reference proteome</keyword>
<feature type="transmembrane region" description="Helical" evidence="2">
    <location>
        <begin position="199"/>
        <end position="224"/>
    </location>
</feature>
<protein>
    <submittedName>
        <fullName evidence="3">Integral membrane protein-like protein</fullName>
    </submittedName>
</protein>
<sequence length="327" mass="35807">MGKVGRFACILTPMLLTLASLICFVIVMLGQTPWKGNSAPSTALGRELYFFKADTSNITLDPQTILDKLPDNIQPNNDFLTAIQNSASSKQLKDFYQVGLFSYCEGDKDNATGKETITYCSARKFQFHFDPTEVWGLKNTSVQAILGEKFETGMNAYAKVAGWMNWAFVIVLVLTGVEFVVGFFAVFSRWGSLVTTVVSTAQTIFALAAAITATALYATITGIFESVLRPYNIDASMGKQMLSTLWLAVAFSIASGFFWLASVCCCSGRSPHKKVVVEKTPYTYERVASPAFGGQQGHQMQSSSQWPKSGHGQEQSGTAYEPFRSHA</sequence>
<feature type="transmembrane region" description="Helical" evidence="2">
    <location>
        <begin position="244"/>
        <end position="265"/>
    </location>
</feature>
<dbReference type="GO" id="GO:0031505">
    <property type="term" value="P:fungal-type cell wall organization"/>
    <property type="evidence" value="ECO:0007669"/>
    <property type="project" value="TreeGrafter"/>
</dbReference>
<dbReference type="Proteomes" id="UP000800038">
    <property type="component" value="Unassembled WGS sequence"/>
</dbReference>
<evidence type="ECO:0000313" key="3">
    <source>
        <dbReference type="EMBL" id="KAF1939118.1"/>
    </source>
</evidence>
<evidence type="ECO:0000256" key="1">
    <source>
        <dbReference type="SAM" id="MobiDB-lite"/>
    </source>
</evidence>
<dbReference type="PANTHER" id="PTHR28019">
    <property type="entry name" value="CELL MEMBRANE PROTEIN YLR413W-RELATED"/>
    <property type="match status" value="1"/>
</dbReference>
<dbReference type="PANTHER" id="PTHR28019:SF3">
    <property type="entry name" value="INTEGRAL MEMBRANE PROTEIN (AFU_ORTHOLOGUE AFUA_6G07470)"/>
    <property type="match status" value="1"/>
</dbReference>
<dbReference type="GO" id="GO:0051285">
    <property type="term" value="C:cell cortex of cell tip"/>
    <property type="evidence" value="ECO:0007669"/>
    <property type="project" value="TreeGrafter"/>
</dbReference>
<evidence type="ECO:0000256" key="2">
    <source>
        <dbReference type="SAM" id="Phobius"/>
    </source>
</evidence>
<keyword evidence="2" id="KW-0812">Transmembrane</keyword>
<accession>A0A6A5SHP6</accession>
<keyword evidence="2" id="KW-0472">Membrane</keyword>
<proteinExistence type="predicted"/>
<feature type="transmembrane region" description="Helical" evidence="2">
    <location>
        <begin position="163"/>
        <end position="187"/>
    </location>
</feature>
<organism evidence="3 4">
    <name type="scientific">Clathrospora elynae</name>
    <dbReference type="NCBI Taxonomy" id="706981"/>
    <lineage>
        <taxon>Eukaryota</taxon>
        <taxon>Fungi</taxon>
        <taxon>Dikarya</taxon>
        <taxon>Ascomycota</taxon>
        <taxon>Pezizomycotina</taxon>
        <taxon>Dothideomycetes</taxon>
        <taxon>Pleosporomycetidae</taxon>
        <taxon>Pleosporales</taxon>
        <taxon>Diademaceae</taxon>
        <taxon>Clathrospora</taxon>
    </lineage>
</organism>
<reference evidence="3" key="1">
    <citation type="journal article" date="2020" name="Stud. Mycol.">
        <title>101 Dothideomycetes genomes: a test case for predicting lifestyles and emergence of pathogens.</title>
        <authorList>
            <person name="Haridas S."/>
            <person name="Albert R."/>
            <person name="Binder M."/>
            <person name="Bloem J."/>
            <person name="Labutti K."/>
            <person name="Salamov A."/>
            <person name="Andreopoulos B."/>
            <person name="Baker S."/>
            <person name="Barry K."/>
            <person name="Bills G."/>
            <person name="Bluhm B."/>
            <person name="Cannon C."/>
            <person name="Castanera R."/>
            <person name="Culley D."/>
            <person name="Daum C."/>
            <person name="Ezra D."/>
            <person name="Gonzalez J."/>
            <person name="Henrissat B."/>
            <person name="Kuo A."/>
            <person name="Liang C."/>
            <person name="Lipzen A."/>
            <person name="Lutzoni F."/>
            <person name="Magnuson J."/>
            <person name="Mondo S."/>
            <person name="Nolan M."/>
            <person name="Ohm R."/>
            <person name="Pangilinan J."/>
            <person name="Park H.-J."/>
            <person name="Ramirez L."/>
            <person name="Alfaro M."/>
            <person name="Sun H."/>
            <person name="Tritt A."/>
            <person name="Yoshinaga Y."/>
            <person name="Zwiers L.-H."/>
            <person name="Turgeon B."/>
            <person name="Goodwin S."/>
            <person name="Spatafora J."/>
            <person name="Crous P."/>
            <person name="Grigoriev I."/>
        </authorList>
    </citation>
    <scope>NUCLEOTIDE SEQUENCE</scope>
    <source>
        <strain evidence="3">CBS 161.51</strain>
    </source>
</reference>
<dbReference type="InterPro" id="IPR052413">
    <property type="entry name" value="SUR7_domain"/>
</dbReference>
<gene>
    <name evidence="3" type="ORF">EJ02DRAFT_457264</name>
</gene>